<dbReference type="GO" id="GO:0003689">
    <property type="term" value="F:DNA clamp loader activity"/>
    <property type="evidence" value="ECO:0007669"/>
    <property type="project" value="TreeGrafter"/>
</dbReference>
<name>A0AAV2F9M9_9ROSI</name>
<reference evidence="2 3" key="1">
    <citation type="submission" date="2024-04" db="EMBL/GenBank/DDBJ databases">
        <authorList>
            <person name="Fracassetti M."/>
        </authorList>
    </citation>
    <scope>NUCLEOTIDE SEQUENCE [LARGE SCALE GENOMIC DNA]</scope>
</reference>
<feature type="region of interest" description="Disordered" evidence="1">
    <location>
        <begin position="99"/>
        <end position="122"/>
    </location>
</feature>
<dbReference type="Gene3D" id="1.20.272.10">
    <property type="match status" value="1"/>
</dbReference>
<dbReference type="InterPro" id="IPR050238">
    <property type="entry name" value="DNA_Rep/Repair_Clamp_Loader"/>
</dbReference>
<evidence type="ECO:0000313" key="3">
    <source>
        <dbReference type="Proteomes" id="UP001497516"/>
    </source>
</evidence>
<dbReference type="GO" id="GO:0005634">
    <property type="term" value="C:nucleus"/>
    <property type="evidence" value="ECO:0007669"/>
    <property type="project" value="TreeGrafter"/>
</dbReference>
<accession>A0AAV2F9M9</accession>
<dbReference type="PANTHER" id="PTHR11669:SF25">
    <property type="entry name" value="OS02G0704966 PROTEIN"/>
    <property type="match status" value="1"/>
</dbReference>
<evidence type="ECO:0000313" key="2">
    <source>
        <dbReference type="EMBL" id="CAL1394704.1"/>
    </source>
</evidence>
<dbReference type="InterPro" id="IPR027417">
    <property type="entry name" value="P-loop_NTPase"/>
</dbReference>
<protein>
    <submittedName>
        <fullName evidence="2">Uncharacterized protein</fullName>
    </submittedName>
</protein>
<dbReference type="GO" id="GO:0006281">
    <property type="term" value="P:DNA repair"/>
    <property type="evidence" value="ECO:0007669"/>
    <property type="project" value="TreeGrafter"/>
</dbReference>
<evidence type="ECO:0000256" key="1">
    <source>
        <dbReference type="SAM" id="MobiDB-lite"/>
    </source>
</evidence>
<dbReference type="GO" id="GO:0003677">
    <property type="term" value="F:DNA binding"/>
    <property type="evidence" value="ECO:0007669"/>
    <property type="project" value="InterPro"/>
</dbReference>
<dbReference type="GO" id="GO:0005663">
    <property type="term" value="C:DNA replication factor C complex"/>
    <property type="evidence" value="ECO:0007669"/>
    <property type="project" value="TreeGrafter"/>
</dbReference>
<dbReference type="EMBL" id="OZ034819">
    <property type="protein sequence ID" value="CAL1394704.1"/>
    <property type="molecule type" value="Genomic_DNA"/>
</dbReference>
<keyword evidence="3" id="KW-1185">Reference proteome</keyword>
<dbReference type="SUPFAM" id="SSF48019">
    <property type="entry name" value="post-AAA+ oligomerization domain-like"/>
    <property type="match status" value="1"/>
</dbReference>
<dbReference type="PANTHER" id="PTHR11669">
    <property type="entry name" value="REPLICATION FACTOR C / DNA POLYMERASE III GAMMA-TAU SUBUNIT"/>
    <property type="match status" value="1"/>
</dbReference>
<dbReference type="Gene3D" id="3.40.50.300">
    <property type="entry name" value="P-loop containing nucleotide triphosphate hydrolases"/>
    <property type="match status" value="1"/>
</dbReference>
<dbReference type="GO" id="GO:0006261">
    <property type="term" value="P:DNA-templated DNA replication"/>
    <property type="evidence" value="ECO:0007669"/>
    <property type="project" value="TreeGrafter"/>
</dbReference>
<dbReference type="Proteomes" id="UP001497516">
    <property type="component" value="Chromosome 6"/>
</dbReference>
<sequence length="392" mass="44209">MDSLSPGDIFFSTDVTCALPPSIQQTGFLAHNNNKQEAKGCEDVKMNDDKASTRSYFHTSSKVSGRTTESVKAFVANRNKSWQSSDSNCLSCIQGRSCRTNHKSPEKKTKHTGVRCQSSGGHVTGEKGAQVVVPTSNNIKRSSCGAEREIGTKQHECVDGFGEGDQQHLFTNARSQHPQFQTRLQSTSPVILLYEADRAPENILHLIKWIMDCYTDCCKLILCCDDDVHMLESVRNRCKVVNVDAPATHEMMGFLVRISKKEGFDLPMSFAAKIATKVKDLRSAIWHLKLAKHTTILSLKINRSQYSGKRGKLQKLLVDFVSPQLIIQKLVEQFLKEMPSSSKRELYYWHGYYKKKLPAGTTALLKLEEFVAKFMGMYRKSIGSRQFRLLKE</sequence>
<gene>
    <name evidence="2" type="ORF">LTRI10_LOCUS35189</name>
</gene>
<dbReference type="AlphaFoldDB" id="A0AAV2F9M9"/>
<organism evidence="2 3">
    <name type="scientific">Linum trigynum</name>
    <dbReference type="NCBI Taxonomy" id="586398"/>
    <lineage>
        <taxon>Eukaryota</taxon>
        <taxon>Viridiplantae</taxon>
        <taxon>Streptophyta</taxon>
        <taxon>Embryophyta</taxon>
        <taxon>Tracheophyta</taxon>
        <taxon>Spermatophyta</taxon>
        <taxon>Magnoliopsida</taxon>
        <taxon>eudicotyledons</taxon>
        <taxon>Gunneridae</taxon>
        <taxon>Pentapetalae</taxon>
        <taxon>rosids</taxon>
        <taxon>fabids</taxon>
        <taxon>Malpighiales</taxon>
        <taxon>Linaceae</taxon>
        <taxon>Linum</taxon>
    </lineage>
</organism>
<dbReference type="SUPFAM" id="SSF52540">
    <property type="entry name" value="P-loop containing nucleoside triphosphate hydrolases"/>
    <property type="match status" value="1"/>
</dbReference>
<proteinExistence type="predicted"/>
<dbReference type="InterPro" id="IPR008921">
    <property type="entry name" value="DNA_pol3_clamp-load_cplx_C"/>
</dbReference>